<feature type="compositionally biased region" description="Polar residues" evidence="1">
    <location>
        <begin position="304"/>
        <end position="326"/>
    </location>
</feature>
<organism evidence="3 4">
    <name type="scientific">Ceratocystis fimbriata CBS 114723</name>
    <dbReference type="NCBI Taxonomy" id="1035309"/>
    <lineage>
        <taxon>Eukaryota</taxon>
        <taxon>Fungi</taxon>
        <taxon>Dikarya</taxon>
        <taxon>Ascomycota</taxon>
        <taxon>Pezizomycotina</taxon>
        <taxon>Sordariomycetes</taxon>
        <taxon>Hypocreomycetidae</taxon>
        <taxon>Microascales</taxon>
        <taxon>Ceratocystidaceae</taxon>
        <taxon>Ceratocystis</taxon>
    </lineage>
</organism>
<comment type="caution">
    <text evidence="3">The sequence shown here is derived from an EMBL/GenBank/DDBJ whole genome shotgun (WGS) entry which is preliminary data.</text>
</comment>
<accession>A0A2C5X838</accession>
<dbReference type="EMBL" id="APWK03000033">
    <property type="protein sequence ID" value="PHH54047.1"/>
    <property type="molecule type" value="Genomic_DNA"/>
</dbReference>
<feature type="compositionally biased region" description="Acidic residues" evidence="1">
    <location>
        <begin position="201"/>
        <end position="224"/>
    </location>
</feature>
<feature type="region of interest" description="Disordered" evidence="1">
    <location>
        <begin position="1"/>
        <end position="40"/>
    </location>
</feature>
<reference evidence="3 4" key="2">
    <citation type="journal article" date="2013" name="IMA Fungus">
        <title>IMA Genome-F 1: Ceratocystis fimbriata: Draft nuclear genome sequence for the plant pathogen, Ceratocystis fimbriata.</title>
        <authorList>
            <person name="Wilken P.M."/>
            <person name="Steenkamp E.T."/>
            <person name="Wingfield M.J."/>
            <person name="de Beer Z.W."/>
            <person name="Wingfield B.D."/>
        </authorList>
    </citation>
    <scope>NUCLEOTIDE SEQUENCE [LARGE SCALE GENOMIC DNA]</scope>
    <source>
        <strain evidence="3 4">CBS 114723</strain>
    </source>
</reference>
<feature type="domain" description="Rrn9" evidence="2">
    <location>
        <begin position="57"/>
        <end position="131"/>
    </location>
</feature>
<feature type="region of interest" description="Disordered" evidence="1">
    <location>
        <begin position="537"/>
        <end position="601"/>
    </location>
</feature>
<feature type="compositionally biased region" description="Low complexity" evidence="1">
    <location>
        <begin position="350"/>
        <end position="368"/>
    </location>
</feature>
<feature type="region of interest" description="Disordered" evidence="1">
    <location>
        <begin position="131"/>
        <end position="153"/>
    </location>
</feature>
<dbReference type="Pfam" id="PF10680">
    <property type="entry name" value="RRN9"/>
    <property type="match status" value="1"/>
</dbReference>
<reference evidence="3 4" key="1">
    <citation type="journal article" date="2013" name="Fungal Biol.">
        <title>Analysis of microsatellite markers in the genome of the plant pathogen Ceratocystis fimbriata.</title>
        <authorList>
            <person name="Simpson M.C."/>
            <person name="Wilken P.M."/>
            <person name="Coetzee M.P."/>
            <person name="Wingfield M.J."/>
            <person name="Wingfield B.D."/>
        </authorList>
    </citation>
    <scope>NUCLEOTIDE SEQUENCE [LARGE SCALE GENOMIC DNA]</scope>
    <source>
        <strain evidence="3 4">CBS 114723</strain>
    </source>
</reference>
<dbReference type="AlphaFoldDB" id="A0A2C5X838"/>
<proteinExistence type="predicted"/>
<sequence>MIKGANSADRSSPPLISSPPVDNIPAIPSRPNRWEGSSSTWRGLTADERNLVESLVQQRNLDLGVQLFNVHVLRRDGLRARKRQQREHESQGDPVQTFSDSDDSVHVAGTYVPAQRWTAWPVRKELLPRDDFMGTSRGTTEDDQFTFRHSSASNPRQVIKEELAATILRFAKERFQRRMEAAEKIHASIEESDISEAPNNGDEEMSDDDDEDYETSDDEDAEVNGDADHYEKHQEALQYEAVVSADDGLSERILQPSMQHILGKVDDLLRVLHNSRLATISYMYDGSTSGSEDSDGKDRPEPGSTVSKDPSTDPQVSSIKSPTAAPSPQPQLACPLPIDPRLLSEPLFPFPSAQPSSSQPTATKAAIPKAPPIKKHAQATSTTAQRSQHREEWLARWSLRNWHDVLFAASHAGFSQAAIARTAQRCADLFDAPITLTSMHETAPQRSTAPYTETYITPQKGTARYKPVDPVAVSMNLGHPPADLGGIEIQRLRAQFAHADRPGSASSRMMYCPVMSCHRSTQGFDRYSNLRRHVVNVHSMTPPPPPSRSRSRSQSKDTPSKCMRRAGTPGISLPGSGAEDGTTDTENEDSHGLGPEEDSEDEMYGAVHVDGFLKPFRLKRGWRGGDTLEHRGRKGLKKRRLATIAAGEESIPH</sequence>
<feature type="region of interest" description="Disordered" evidence="1">
    <location>
        <begin position="80"/>
        <end position="104"/>
    </location>
</feature>
<protein>
    <recommendedName>
        <fullName evidence="2">Rrn9 domain-containing protein</fullName>
    </recommendedName>
</protein>
<gene>
    <name evidence="3" type="ORF">CFIMG_008069RA00001</name>
</gene>
<dbReference type="Proteomes" id="UP000222788">
    <property type="component" value="Unassembled WGS sequence"/>
</dbReference>
<evidence type="ECO:0000259" key="2">
    <source>
        <dbReference type="Pfam" id="PF10680"/>
    </source>
</evidence>
<evidence type="ECO:0000256" key="1">
    <source>
        <dbReference type="SAM" id="MobiDB-lite"/>
    </source>
</evidence>
<evidence type="ECO:0000313" key="3">
    <source>
        <dbReference type="EMBL" id="PHH54047.1"/>
    </source>
</evidence>
<dbReference type="OrthoDB" id="5412288at2759"/>
<feature type="region of interest" description="Disordered" evidence="1">
    <location>
        <begin position="186"/>
        <end position="224"/>
    </location>
</feature>
<dbReference type="STRING" id="1035309.A0A2C5X838"/>
<feature type="region of interest" description="Disordered" evidence="1">
    <location>
        <begin position="284"/>
        <end position="388"/>
    </location>
</feature>
<dbReference type="InterPro" id="IPR019622">
    <property type="entry name" value="Rrn9_dom"/>
</dbReference>
<keyword evidence="4" id="KW-1185">Reference proteome</keyword>
<evidence type="ECO:0000313" key="4">
    <source>
        <dbReference type="Proteomes" id="UP000222788"/>
    </source>
</evidence>
<name>A0A2C5X838_9PEZI</name>